<organism evidence="9 10">
    <name type="scientific">Austropuccinia psidii MF-1</name>
    <dbReference type="NCBI Taxonomy" id="1389203"/>
    <lineage>
        <taxon>Eukaryota</taxon>
        <taxon>Fungi</taxon>
        <taxon>Dikarya</taxon>
        <taxon>Basidiomycota</taxon>
        <taxon>Pucciniomycotina</taxon>
        <taxon>Pucciniomycetes</taxon>
        <taxon>Pucciniales</taxon>
        <taxon>Sphaerophragmiaceae</taxon>
        <taxon>Austropuccinia</taxon>
    </lineage>
</organism>
<dbReference type="InterPro" id="IPR041373">
    <property type="entry name" value="RT_RNaseH"/>
</dbReference>
<dbReference type="GO" id="GO:0016787">
    <property type="term" value="F:hydrolase activity"/>
    <property type="evidence" value="ECO:0007669"/>
    <property type="project" value="UniProtKB-KW"/>
</dbReference>
<evidence type="ECO:0000256" key="5">
    <source>
        <dbReference type="ARBA" id="ARBA00022801"/>
    </source>
</evidence>
<comment type="caution">
    <text evidence="9">The sequence shown here is derived from an EMBL/GenBank/DDBJ whole genome shotgun (WGS) entry which is preliminary data.</text>
</comment>
<keyword evidence="5" id="KW-0378">Hydrolase</keyword>
<feature type="region of interest" description="Disordered" evidence="7">
    <location>
        <begin position="184"/>
        <end position="203"/>
    </location>
</feature>
<evidence type="ECO:0000256" key="6">
    <source>
        <dbReference type="ARBA" id="ARBA00022918"/>
    </source>
</evidence>
<dbReference type="GO" id="GO:0004519">
    <property type="term" value="F:endonuclease activity"/>
    <property type="evidence" value="ECO:0007669"/>
    <property type="project" value="UniProtKB-KW"/>
</dbReference>
<keyword evidence="1" id="KW-0808">Transferase</keyword>
<keyword evidence="2" id="KW-0548">Nucleotidyltransferase</keyword>
<keyword evidence="10" id="KW-1185">Reference proteome</keyword>
<dbReference type="OrthoDB" id="2505288at2759"/>
<evidence type="ECO:0000256" key="2">
    <source>
        <dbReference type="ARBA" id="ARBA00022695"/>
    </source>
</evidence>
<evidence type="ECO:0000256" key="4">
    <source>
        <dbReference type="ARBA" id="ARBA00022759"/>
    </source>
</evidence>
<keyword evidence="4" id="KW-0255">Endonuclease</keyword>
<reference evidence="9" key="1">
    <citation type="submission" date="2021-03" db="EMBL/GenBank/DDBJ databases">
        <title>Draft genome sequence of rust myrtle Austropuccinia psidii MF-1, a brazilian biotype.</title>
        <authorList>
            <person name="Quecine M.C."/>
            <person name="Pachon D.M.R."/>
            <person name="Bonatelli M.L."/>
            <person name="Correr F.H."/>
            <person name="Franceschini L.M."/>
            <person name="Leite T.F."/>
            <person name="Margarido G.R.A."/>
            <person name="Almeida C.A."/>
            <person name="Ferrarezi J.A."/>
            <person name="Labate C.A."/>
        </authorList>
    </citation>
    <scope>NUCLEOTIDE SEQUENCE</scope>
    <source>
        <strain evidence="9">MF-1</strain>
    </source>
</reference>
<evidence type="ECO:0000313" key="10">
    <source>
        <dbReference type="Proteomes" id="UP000765509"/>
    </source>
</evidence>
<gene>
    <name evidence="9" type="ORF">O181_097352</name>
</gene>
<keyword evidence="6" id="KW-0695">RNA-directed DNA polymerase</keyword>
<name>A0A9Q3J8E9_9BASI</name>
<sequence>MEYEVHDKELLGIVWALKHWRAFLLSLSPPFEVLTNHSSNFLTCHQAHWAEFLSQFHFSIAYRLGCLPTPLEALSHRDNIYLERGEDFMKKNPMSFQELIKQDEFQPSRFFEFKVECFSNLIELIQRIFWQDSQYKSIFQELRKGKSVQDYSLDSSSQLLLFKDWVVVPNYPTIQLSILQKRHDSPVTRHRGQENTPQTVKGD</sequence>
<dbReference type="Pfam" id="PF17917">
    <property type="entry name" value="RT_RNaseH"/>
    <property type="match status" value="1"/>
</dbReference>
<evidence type="ECO:0000313" key="9">
    <source>
        <dbReference type="EMBL" id="MBW0557637.1"/>
    </source>
</evidence>
<feature type="compositionally biased region" description="Basic and acidic residues" evidence="7">
    <location>
        <begin position="184"/>
        <end position="193"/>
    </location>
</feature>
<dbReference type="EMBL" id="AVOT02065591">
    <property type="protein sequence ID" value="MBW0557637.1"/>
    <property type="molecule type" value="Genomic_DNA"/>
</dbReference>
<accession>A0A9Q3J8E9</accession>
<dbReference type="AlphaFoldDB" id="A0A9Q3J8E9"/>
<evidence type="ECO:0000256" key="3">
    <source>
        <dbReference type="ARBA" id="ARBA00022722"/>
    </source>
</evidence>
<evidence type="ECO:0000256" key="1">
    <source>
        <dbReference type="ARBA" id="ARBA00022679"/>
    </source>
</evidence>
<dbReference type="InterPro" id="IPR043502">
    <property type="entry name" value="DNA/RNA_pol_sf"/>
</dbReference>
<evidence type="ECO:0000256" key="7">
    <source>
        <dbReference type="SAM" id="MobiDB-lite"/>
    </source>
</evidence>
<proteinExistence type="predicted"/>
<evidence type="ECO:0000259" key="8">
    <source>
        <dbReference type="Pfam" id="PF17917"/>
    </source>
</evidence>
<feature type="domain" description="Reverse transcriptase RNase H-like" evidence="8">
    <location>
        <begin position="2"/>
        <end position="56"/>
    </location>
</feature>
<dbReference type="Proteomes" id="UP000765509">
    <property type="component" value="Unassembled WGS sequence"/>
</dbReference>
<protein>
    <recommendedName>
        <fullName evidence="8">Reverse transcriptase RNase H-like domain-containing protein</fullName>
    </recommendedName>
</protein>
<keyword evidence="3" id="KW-0540">Nuclease</keyword>
<dbReference type="SUPFAM" id="SSF56672">
    <property type="entry name" value="DNA/RNA polymerases"/>
    <property type="match status" value="1"/>
</dbReference>
<dbReference type="GO" id="GO:0003964">
    <property type="term" value="F:RNA-directed DNA polymerase activity"/>
    <property type="evidence" value="ECO:0007669"/>
    <property type="project" value="UniProtKB-KW"/>
</dbReference>
<feature type="compositionally biased region" description="Polar residues" evidence="7">
    <location>
        <begin position="194"/>
        <end position="203"/>
    </location>
</feature>